<reference evidence="2 3" key="2">
    <citation type="submission" date="2018-10" db="EMBL/GenBank/DDBJ databases">
        <authorList>
            <consortium name="Pathogen Informatics"/>
        </authorList>
    </citation>
    <scope>NUCLEOTIDE SEQUENCE [LARGE SCALE GENOMIC DNA]</scope>
</reference>
<organism evidence="4">
    <name type="scientific">Enterobius vermicularis</name>
    <name type="common">Human pinworm</name>
    <dbReference type="NCBI Taxonomy" id="51028"/>
    <lineage>
        <taxon>Eukaryota</taxon>
        <taxon>Metazoa</taxon>
        <taxon>Ecdysozoa</taxon>
        <taxon>Nematoda</taxon>
        <taxon>Chromadorea</taxon>
        <taxon>Rhabditida</taxon>
        <taxon>Spirurina</taxon>
        <taxon>Oxyuridomorpha</taxon>
        <taxon>Oxyuroidea</taxon>
        <taxon>Oxyuridae</taxon>
        <taxon>Enterobius</taxon>
    </lineage>
</organism>
<dbReference type="Proteomes" id="UP000274131">
    <property type="component" value="Unassembled WGS sequence"/>
</dbReference>
<evidence type="ECO:0000313" key="4">
    <source>
        <dbReference type="WBParaSite" id="EVEC_0000586501-mRNA-1"/>
    </source>
</evidence>
<dbReference type="EMBL" id="UXUI01008178">
    <property type="protein sequence ID" value="VDD90729.1"/>
    <property type="molecule type" value="Genomic_DNA"/>
</dbReference>
<accession>A0A0N4V6I0</accession>
<name>A0A0N4V6I0_ENTVE</name>
<feature type="compositionally biased region" description="Basic and acidic residues" evidence="1">
    <location>
        <begin position="392"/>
        <end position="401"/>
    </location>
</feature>
<proteinExistence type="predicted"/>
<protein>
    <submittedName>
        <fullName evidence="4">SWT1 RNA endoribonuclease homolog</fullName>
    </submittedName>
</protein>
<evidence type="ECO:0000256" key="1">
    <source>
        <dbReference type="SAM" id="MobiDB-lite"/>
    </source>
</evidence>
<dbReference type="AlphaFoldDB" id="A0A0N4V6I0"/>
<gene>
    <name evidence="2" type="ORF">EVEC_LOCUS5480</name>
</gene>
<evidence type="ECO:0000313" key="2">
    <source>
        <dbReference type="EMBL" id="VDD90729.1"/>
    </source>
</evidence>
<keyword evidence="3" id="KW-1185">Reference proteome</keyword>
<reference evidence="4" key="1">
    <citation type="submission" date="2017-02" db="UniProtKB">
        <authorList>
            <consortium name="WormBaseParasite"/>
        </authorList>
    </citation>
    <scope>IDENTIFICATION</scope>
</reference>
<sequence length="699" mass="78633">MRRAKSVREQNIPSELYKLGPVRAGINKSGKTPDGRILTQRVSPTRRVIATPRRASSSTGQKDSAAKHRWDEEDYPCLKNKQEISKPRTNDWDLPYVRPCWRQAEKATVREKESEKARKHLHEPQDHFQRKKCVEDPVLCSFRRQKRFVDHCSDRPSTSSDNLLNIRGTAAENYRSVYIEGSSNYSGRPLWLKNIVSDIKKECEKGRQLAGKFLERDRKFALRRCDEILEEHTRRKSSPFLSAHKPKLKRLTSREIDALFESETSENSPGLHIGEHDRKKKHKSGPAEVPVKKGGLFGSQAALPLAKKSCGFSSEVKSCSSSSKEASIKEKKVTCTTRAIQQSKLVEKRDGSWLKKHRASAEEKSEKRIRETSQNALKVAGSSLSQNQLNGESKKSEDAKEKRRKFTEQAAALGRCEETCSKSSEPSCSKEFSVRPPEEPYRNTLSGHMLLDDVGFLRQIDEQIEKENLCFMKQNHSILRNDVMEGLVKKAAFFMTENEGQKERHVSSSDAVSSVVEKVHSMRAKNSSDFVKESGCSREARSCRSSVAEMSFSDSEATHCDVAPKKPCSDDVNNAHSTKEHNSHDVPSMFSARNSEPLKTVVEGAQSNVAAQIDSSLVQRTAAVSESQNGTLTFSPENLAIYSLAKSSPQKRYRGCRRCRNHGYEVPFHSRTRCPNGCCDCKKVLLNISSDPDSSTAPH</sequence>
<feature type="region of interest" description="Disordered" evidence="1">
    <location>
        <begin position="347"/>
        <end position="406"/>
    </location>
</feature>
<dbReference type="WBParaSite" id="EVEC_0000586501-mRNA-1">
    <property type="protein sequence ID" value="EVEC_0000586501-mRNA-1"/>
    <property type="gene ID" value="EVEC_0000586501"/>
</dbReference>
<feature type="compositionally biased region" description="Basic and acidic residues" evidence="1">
    <location>
        <begin position="347"/>
        <end position="371"/>
    </location>
</feature>
<feature type="region of interest" description="Disordered" evidence="1">
    <location>
        <begin position="262"/>
        <end position="293"/>
    </location>
</feature>
<feature type="region of interest" description="Disordered" evidence="1">
    <location>
        <begin position="23"/>
        <end position="70"/>
    </location>
</feature>
<feature type="compositionally biased region" description="Polar residues" evidence="1">
    <location>
        <begin position="372"/>
        <end position="391"/>
    </location>
</feature>
<evidence type="ECO:0000313" key="3">
    <source>
        <dbReference type="Proteomes" id="UP000274131"/>
    </source>
</evidence>